<name>A0AAU7DVW1_9MICO</name>
<dbReference type="InterPro" id="IPR002575">
    <property type="entry name" value="Aminoglycoside_PTrfase"/>
</dbReference>
<dbReference type="AlphaFoldDB" id="A0AAU7DVW1"/>
<reference evidence="2" key="1">
    <citation type="submission" date="2024-02" db="EMBL/GenBank/DDBJ databases">
        <title>Tomenella chthoni gen. nov. sp. nov., a member of the family Jonesiaceae isolated from bat guano.</title>
        <authorList>
            <person name="Miller S.L."/>
            <person name="King J."/>
            <person name="Sankaranarayanan K."/>
            <person name="Lawson P.A."/>
        </authorList>
    </citation>
    <scope>NUCLEOTIDE SEQUENCE</scope>
    <source>
        <strain evidence="2">BS-20</strain>
    </source>
</reference>
<feature type="domain" description="Aminoglycoside phosphotransferase" evidence="1">
    <location>
        <begin position="35"/>
        <end position="116"/>
    </location>
</feature>
<gene>
    <name evidence="2" type="ORF">V5R04_14800</name>
</gene>
<dbReference type="Pfam" id="PF01636">
    <property type="entry name" value="APH"/>
    <property type="match status" value="1"/>
</dbReference>
<protein>
    <submittedName>
        <fullName evidence="2">Phosphotransferase</fullName>
    </submittedName>
</protein>
<accession>A0AAU7DVW1</accession>
<dbReference type="SUPFAM" id="SSF56112">
    <property type="entry name" value="Protein kinase-like (PK-like)"/>
    <property type="match status" value="1"/>
</dbReference>
<proteinExistence type="predicted"/>
<evidence type="ECO:0000259" key="1">
    <source>
        <dbReference type="Pfam" id="PF01636"/>
    </source>
</evidence>
<dbReference type="InterPro" id="IPR011009">
    <property type="entry name" value="Kinase-like_dom_sf"/>
</dbReference>
<evidence type="ECO:0000313" key="2">
    <source>
        <dbReference type="EMBL" id="XBH21459.1"/>
    </source>
</evidence>
<organism evidence="2">
    <name type="scientific">Jonesiaceae bacterium BS-20</name>
    <dbReference type="NCBI Taxonomy" id="3120821"/>
    <lineage>
        <taxon>Bacteria</taxon>
        <taxon>Bacillati</taxon>
        <taxon>Actinomycetota</taxon>
        <taxon>Actinomycetes</taxon>
        <taxon>Micrococcales</taxon>
        <taxon>Jonesiaceae</taxon>
    </lineage>
</organism>
<dbReference type="Gene3D" id="3.30.200.20">
    <property type="entry name" value="Phosphorylase Kinase, domain 1"/>
    <property type="match status" value="1"/>
</dbReference>
<sequence length="154" mass="16822">MAMHHDQLHINEELTRQLIAEQFSQWQAKPITHVVTDGTENAIFRIGDGLAARFPLRAMDPIVAMEQQAQEHAAMRNLASYSPVPTPEIVGIGYPSAGFPLPWSVQTWIPGTVTTPSGLMDSVVLPRISHTSLPHFAPPILRVATSRARAAVAT</sequence>
<dbReference type="EMBL" id="CP146203">
    <property type="protein sequence ID" value="XBH21459.1"/>
    <property type="molecule type" value="Genomic_DNA"/>
</dbReference>